<comment type="caution">
    <text evidence="2">The sequence shown here is derived from an EMBL/GenBank/DDBJ whole genome shotgun (WGS) entry which is preliminary data.</text>
</comment>
<dbReference type="PANTHER" id="PTHR34322">
    <property type="entry name" value="TRANSPOSASE, Y1_TNP DOMAIN-CONTAINING"/>
    <property type="match status" value="1"/>
</dbReference>
<dbReference type="AlphaFoldDB" id="A0A1F7IG23"/>
<dbReference type="SMART" id="SM01321">
    <property type="entry name" value="Y1_Tnp"/>
    <property type="match status" value="1"/>
</dbReference>
<dbReference type="GO" id="GO:0003677">
    <property type="term" value="F:DNA binding"/>
    <property type="evidence" value="ECO:0007669"/>
    <property type="project" value="InterPro"/>
</dbReference>
<dbReference type="EMBL" id="MGAG01000003">
    <property type="protein sequence ID" value="OGK42296.1"/>
    <property type="molecule type" value="Genomic_DNA"/>
</dbReference>
<evidence type="ECO:0000313" key="3">
    <source>
        <dbReference type="Proteomes" id="UP000177698"/>
    </source>
</evidence>
<evidence type="ECO:0000313" key="2">
    <source>
        <dbReference type="EMBL" id="OGK42296.1"/>
    </source>
</evidence>
<name>A0A1F7IG23_9BACT</name>
<dbReference type="SUPFAM" id="SSF143422">
    <property type="entry name" value="Transposase IS200-like"/>
    <property type="match status" value="1"/>
</dbReference>
<dbReference type="STRING" id="1802056.A2954_04790"/>
<dbReference type="Proteomes" id="UP000177698">
    <property type="component" value="Unassembled WGS sequence"/>
</dbReference>
<dbReference type="Pfam" id="PF01797">
    <property type="entry name" value="Y1_Tnp"/>
    <property type="match status" value="1"/>
</dbReference>
<sequence length="215" mass="25696">MNRGNIFTQGEIFHIFNKSIAKYGIFKDLNNCQRFIQALDYYNNHNYGTNLGNYLKKNKNYFPQLLDIDKISFLKFISYCVMPDHYHLVIKILKESILSKYINDLANSYTRYFNFKFDRKGPLWQNNFKAVRIETNEQLLHVVRYVNINPTTAGLVKKPEDWKYSSYRDLISNPKYLKDIITEISISDPKKFKKFCENNIDYQKKLRAIKKLLLE</sequence>
<reference evidence="2 3" key="1">
    <citation type="journal article" date="2016" name="Nat. Commun.">
        <title>Thousands of microbial genomes shed light on interconnected biogeochemical processes in an aquifer system.</title>
        <authorList>
            <person name="Anantharaman K."/>
            <person name="Brown C.T."/>
            <person name="Hug L.A."/>
            <person name="Sharon I."/>
            <person name="Castelle C.J."/>
            <person name="Probst A.J."/>
            <person name="Thomas B.C."/>
            <person name="Singh A."/>
            <person name="Wilkins M.J."/>
            <person name="Karaoz U."/>
            <person name="Brodie E.L."/>
            <person name="Williams K.H."/>
            <person name="Hubbard S.S."/>
            <person name="Banfield J.F."/>
        </authorList>
    </citation>
    <scope>NUCLEOTIDE SEQUENCE [LARGE SCALE GENOMIC DNA]</scope>
</reference>
<gene>
    <name evidence="2" type="ORF">A2954_04790</name>
</gene>
<organism evidence="2 3">
    <name type="scientific">Candidatus Roizmanbacteria bacterium RIFCSPLOWO2_01_FULL_37_12</name>
    <dbReference type="NCBI Taxonomy" id="1802056"/>
    <lineage>
        <taxon>Bacteria</taxon>
        <taxon>Candidatus Roizmaniibacteriota</taxon>
    </lineage>
</organism>
<dbReference type="PANTHER" id="PTHR34322:SF2">
    <property type="entry name" value="TRANSPOSASE IS200-LIKE DOMAIN-CONTAINING PROTEIN"/>
    <property type="match status" value="1"/>
</dbReference>
<evidence type="ECO:0000259" key="1">
    <source>
        <dbReference type="SMART" id="SM01321"/>
    </source>
</evidence>
<accession>A0A1F7IG23</accession>
<dbReference type="InterPro" id="IPR036515">
    <property type="entry name" value="Transposase_17_sf"/>
</dbReference>
<proteinExistence type="predicted"/>
<dbReference type="Gene3D" id="3.30.70.1290">
    <property type="entry name" value="Transposase IS200-like"/>
    <property type="match status" value="1"/>
</dbReference>
<feature type="domain" description="Transposase IS200-like" evidence="1">
    <location>
        <begin position="8"/>
        <end position="149"/>
    </location>
</feature>
<protein>
    <recommendedName>
        <fullName evidence="1">Transposase IS200-like domain-containing protein</fullName>
    </recommendedName>
</protein>
<dbReference type="InterPro" id="IPR002686">
    <property type="entry name" value="Transposase_17"/>
</dbReference>
<dbReference type="GO" id="GO:0006313">
    <property type="term" value="P:DNA transposition"/>
    <property type="evidence" value="ECO:0007669"/>
    <property type="project" value="InterPro"/>
</dbReference>
<dbReference type="GO" id="GO:0004803">
    <property type="term" value="F:transposase activity"/>
    <property type="evidence" value="ECO:0007669"/>
    <property type="project" value="InterPro"/>
</dbReference>